<dbReference type="AlphaFoldDB" id="A0A4C1T221"/>
<sequence length="110" mass="12512">MEMLSDYRHADNESYSNLDLLCRLLQESNLARERIRMAMPIHIQQRTLVIITIIRQPARSLRPGRGCVTPKAHACSLEICGRRLLINPENSAQPVKEEVDISAYVALEAQ</sequence>
<protein>
    <submittedName>
        <fullName evidence="1">Uncharacterized protein</fullName>
    </submittedName>
</protein>
<gene>
    <name evidence="1" type="ORF">EVAR_73501_1</name>
</gene>
<comment type="caution">
    <text evidence="1">The sequence shown here is derived from an EMBL/GenBank/DDBJ whole genome shotgun (WGS) entry which is preliminary data.</text>
</comment>
<dbReference type="EMBL" id="BGZK01004165">
    <property type="protein sequence ID" value="GBP07321.1"/>
    <property type="molecule type" value="Genomic_DNA"/>
</dbReference>
<evidence type="ECO:0000313" key="1">
    <source>
        <dbReference type="EMBL" id="GBP07321.1"/>
    </source>
</evidence>
<reference evidence="1 2" key="1">
    <citation type="journal article" date="2019" name="Commun. Biol.">
        <title>The bagworm genome reveals a unique fibroin gene that provides high tensile strength.</title>
        <authorList>
            <person name="Kono N."/>
            <person name="Nakamura H."/>
            <person name="Ohtoshi R."/>
            <person name="Tomita M."/>
            <person name="Numata K."/>
            <person name="Arakawa K."/>
        </authorList>
    </citation>
    <scope>NUCLEOTIDE SEQUENCE [LARGE SCALE GENOMIC DNA]</scope>
</reference>
<keyword evidence="2" id="KW-1185">Reference proteome</keyword>
<accession>A0A4C1T221</accession>
<name>A0A4C1T221_EUMVA</name>
<dbReference type="Proteomes" id="UP000299102">
    <property type="component" value="Unassembled WGS sequence"/>
</dbReference>
<evidence type="ECO:0000313" key="2">
    <source>
        <dbReference type="Proteomes" id="UP000299102"/>
    </source>
</evidence>
<organism evidence="1 2">
    <name type="scientific">Eumeta variegata</name>
    <name type="common">Bagworm moth</name>
    <name type="synonym">Eumeta japonica</name>
    <dbReference type="NCBI Taxonomy" id="151549"/>
    <lineage>
        <taxon>Eukaryota</taxon>
        <taxon>Metazoa</taxon>
        <taxon>Ecdysozoa</taxon>
        <taxon>Arthropoda</taxon>
        <taxon>Hexapoda</taxon>
        <taxon>Insecta</taxon>
        <taxon>Pterygota</taxon>
        <taxon>Neoptera</taxon>
        <taxon>Endopterygota</taxon>
        <taxon>Lepidoptera</taxon>
        <taxon>Glossata</taxon>
        <taxon>Ditrysia</taxon>
        <taxon>Tineoidea</taxon>
        <taxon>Psychidae</taxon>
        <taxon>Oiketicinae</taxon>
        <taxon>Eumeta</taxon>
    </lineage>
</organism>
<proteinExistence type="predicted"/>